<evidence type="ECO:0000313" key="2">
    <source>
        <dbReference type="EMBL" id="MEC3861582.1"/>
    </source>
</evidence>
<feature type="domain" description="Tetrapyrrole biosynthesis uroporphyrinogen III synthase" evidence="1">
    <location>
        <begin position="48"/>
        <end position="244"/>
    </location>
</feature>
<comment type="caution">
    <text evidence="2">The sequence shown here is derived from an EMBL/GenBank/DDBJ whole genome shotgun (WGS) entry which is preliminary data.</text>
</comment>
<dbReference type="Pfam" id="PF02602">
    <property type="entry name" value="HEM4"/>
    <property type="match status" value="1"/>
</dbReference>
<reference evidence="2 3" key="1">
    <citation type="submission" date="2024-01" db="EMBL/GenBank/DDBJ databases">
        <title>Mesobacterium rodlantinim sp. nov., isolated from shallow sea hydrothermal systems off Kueishantao Island.</title>
        <authorList>
            <person name="Su Z."/>
            <person name="Tang K."/>
        </authorList>
    </citation>
    <scope>NUCLEOTIDE SEQUENCE [LARGE SCALE GENOMIC DNA]</scope>
    <source>
        <strain evidence="2 3">TK19101</strain>
    </source>
</reference>
<name>A0ABU6HHK2_9RHOB</name>
<keyword evidence="2" id="KW-0456">Lyase</keyword>
<organism evidence="2 3">
    <name type="scientific">Mesobacterium hydrothermale</name>
    <dbReference type="NCBI Taxonomy" id="3111907"/>
    <lineage>
        <taxon>Bacteria</taxon>
        <taxon>Pseudomonadati</taxon>
        <taxon>Pseudomonadota</taxon>
        <taxon>Alphaproteobacteria</taxon>
        <taxon>Rhodobacterales</taxon>
        <taxon>Roseobacteraceae</taxon>
        <taxon>Mesobacterium</taxon>
    </lineage>
</organism>
<dbReference type="CDD" id="cd06578">
    <property type="entry name" value="HemD"/>
    <property type="match status" value="1"/>
</dbReference>
<proteinExistence type="predicted"/>
<dbReference type="Gene3D" id="3.40.50.10090">
    <property type="match status" value="2"/>
</dbReference>
<sequence length="261" mass="27420">MTDGVPPDRRPDNPGKTMFDTRPYLLMTRPEAAGQRFWQGLPKDTRDGLRLVISPLIETEVTGPLPDLRAYDGVILTSAHAVAAFRALGGHAAGLTCFTVGAATARAATEAGFVALSANGDADDLVRLVCERAAGQRLIHLHGTHTRGDVSVRLTAANVQTDSAPIYDQRALGLSQQAQDVLSGDTPIVVPLFSPRTAALFAAGFRGDAPLFLACMSQAVAAEVASLPAKEVSVASNPDAKAMTATVAPLASRAARFHNRE</sequence>
<dbReference type="GO" id="GO:0004852">
    <property type="term" value="F:uroporphyrinogen-III synthase activity"/>
    <property type="evidence" value="ECO:0007669"/>
    <property type="project" value="UniProtKB-EC"/>
</dbReference>
<dbReference type="Proteomes" id="UP001348149">
    <property type="component" value="Unassembled WGS sequence"/>
</dbReference>
<evidence type="ECO:0000313" key="3">
    <source>
        <dbReference type="Proteomes" id="UP001348149"/>
    </source>
</evidence>
<protein>
    <submittedName>
        <fullName evidence="2">Uroporphyrinogen-III synthase</fullName>
        <ecNumber evidence="2">4.2.1.75</ecNumber>
    </submittedName>
</protein>
<keyword evidence="3" id="KW-1185">Reference proteome</keyword>
<accession>A0ABU6HHK2</accession>
<dbReference type="SUPFAM" id="SSF69618">
    <property type="entry name" value="HemD-like"/>
    <property type="match status" value="1"/>
</dbReference>
<dbReference type="InterPro" id="IPR003754">
    <property type="entry name" value="4pyrrol_synth_uPrphyn_synth"/>
</dbReference>
<dbReference type="EMBL" id="JAYLLH010000011">
    <property type="protein sequence ID" value="MEC3861582.1"/>
    <property type="molecule type" value="Genomic_DNA"/>
</dbReference>
<evidence type="ECO:0000259" key="1">
    <source>
        <dbReference type="Pfam" id="PF02602"/>
    </source>
</evidence>
<dbReference type="InterPro" id="IPR036108">
    <property type="entry name" value="4pyrrol_syn_uPrphyn_synt_sf"/>
</dbReference>
<dbReference type="EC" id="4.2.1.75" evidence="2"/>
<gene>
    <name evidence="2" type="ORF">VK792_09830</name>
</gene>